<keyword evidence="6" id="KW-0479">Metal-binding</keyword>
<evidence type="ECO:0000256" key="3">
    <source>
        <dbReference type="ARBA" id="ARBA00019010"/>
    </source>
</evidence>
<evidence type="ECO:0000256" key="6">
    <source>
        <dbReference type="ARBA" id="ARBA00022723"/>
    </source>
</evidence>
<evidence type="ECO:0000256" key="8">
    <source>
        <dbReference type="ARBA" id="ARBA00022840"/>
    </source>
</evidence>
<dbReference type="Gene3D" id="3.40.50.300">
    <property type="entry name" value="P-loop containing nucleotide triphosphate hydrolases"/>
    <property type="match status" value="1"/>
</dbReference>
<dbReference type="InterPro" id="IPR003442">
    <property type="entry name" value="T6A_TsaE"/>
</dbReference>
<evidence type="ECO:0000256" key="2">
    <source>
        <dbReference type="ARBA" id="ARBA00007599"/>
    </source>
</evidence>
<evidence type="ECO:0000256" key="1">
    <source>
        <dbReference type="ARBA" id="ARBA00004496"/>
    </source>
</evidence>
<dbReference type="AlphaFoldDB" id="A0A3B0ZB97"/>
<dbReference type="PANTHER" id="PTHR33540">
    <property type="entry name" value="TRNA THREONYLCARBAMOYLADENOSINE BIOSYNTHESIS PROTEIN TSAE"/>
    <property type="match status" value="1"/>
</dbReference>
<accession>A0A3B0ZB97</accession>
<evidence type="ECO:0000256" key="5">
    <source>
        <dbReference type="ARBA" id="ARBA00022694"/>
    </source>
</evidence>
<evidence type="ECO:0000313" key="11">
    <source>
        <dbReference type="EMBL" id="VAW86260.1"/>
    </source>
</evidence>
<sequence length="155" mass="17295">MVSEIKKSWHIATAKQMEALGATFASVITDSGVIFLHGPLGAGKTTWVRGFLHARGHTGAVKSPTYTLVESYLLADGLVHHFDLYRLGDPEELEYMGIRDYFSDDMLCLVEWPERGAGVIGRADIELTLSYRGSERELMVYATSEKGRKIILQMK</sequence>
<dbReference type="InterPro" id="IPR027417">
    <property type="entry name" value="P-loop_NTPase"/>
</dbReference>
<dbReference type="Pfam" id="PF02367">
    <property type="entry name" value="TsaE"/>
    <property type="match status" value="1"/>
</dbReference>
<keyword evidence="7" id="KW-0547">Nucleotide-binding</keyword>
<keyword evidence="4" id="KW-0963">Cytoplasm</keyword>
<comment type="subcellular location">
    <subcellularLocation>
        <location evidence="1">Cytoplasm</location>
    </subcellularLocation>
</comment>
<dbReference type="EMBL" id="UOFQ01000038">
    <property type="protein sequence ID" value="VAW86260.1"/>
    <property type="molecule type" value="Genomic_DNA"/>
</dbReference>
<protein>
    <recommendedName>
        <fullName evidence="3">tRNA threonylcarbamoyladenosine biosynthesis protein TsaE</fullName>
    </recommendedName>
    <alternativeName>
        <fullName evidence="10">t(6)A37 threonylcarbamoyladenosine biosynthesis protein TsaE</fullName>
    </alternativeName>
</protein>
<name>A0A3B0ZB97_9ZZZZ</name>
<proteinExistence type="inferred from homology"/>
<dbReference type="GO" id="GO:0046872">
    <property type="term" value="F:metal ion binding"/>
    <property type="evidence" value="ECO:0007669"/>
    <property type="project" value="UniProtKB-KW"/>
</dbReference>
<reference evidence="11" key="1">
    <citation type="submission" date="2018-06" db="EMBL/GenBank/DDBJ databases">
        <authorList>
            <person name="Zhirakovskaya E."/>
        </authorList>
    </citation>
    <scope>NUCLEOTIDE SEQUENCE</scope>
</reference>
<keyword evidence="5" id="KW-0819">tRNA processing</keyword>
<evidence type="ECO:0000256" key="7">
    <source>
        <dbReference type="ARBA" id="ARBA00022741"/>
    </source>
</evidence>
<comment type="similarity">
    <text evidence="2">Belongs to the TsaE family.</text>
</comment>
<dbReference type="GO" id="GO:0005524">
    <property type="term" value="F:ATP binding"/>
    <property type="evidence" value="ECO:0007669"/>
    <property type="project" value="UniProtKB-KW"/>
</dbReference>
<evidence type="ECO:0000256" key="4">
    <source>
        <dbReference type="ARBA" id="ARBA00022490"/>
    </source>
</evidence>
<dbReference type="GO" id="GO:0002949">
    <property type="term" value="P:tRNA threonylcarbamoyladenosine modification"/>
    <property type="evidence" value="ECO:0007669"/>
    <property type="project" value="InterPro"/>
</dbReference>
<keyword evidence="8" id="KW-0067">ATP-binding</keyword>
<dbReference type="NCBIfam" id="TIGR00150">
    <property type="entry name" value="T6A_YjeE"/>
    <property type="match status" value="1"/>
</dbReference>
<organism evidence="11">
    <name type="scientific">hydrothermal vent metagenome</name>
    <dbReference type="NCBI Taxonomy" id="652676"/>
    <lineage>
        <taxon>unclassified sequences</taxon>
        <taxon>metagenomes</taxon>
        <taxon>ecological metagenomes</taxon>
    </lineage>
</organism>
<dbReference type="GO" id="GO:0005737">
    <property type="term" value="C:cytoplasm"/>
    <property type="evidence" value="ECO:0007669"/>
    <property type="project" value="UniProtKB-SubCell"/>
</dbReference>
<keyword evidence="9" id="KW-0460">Magnesium</keyword>
<evidence type="ECO:0000256" key="9">
    <source>
        <dbReference type="ARBA" id="ARBA00022842"/>
    </source>
</evidence>
<evidence type="ECO:0000256" key="10">
    <source>
        <dbReference type="ARBA" id="ARBA00032441"/>
    </source>
</evidence>
<dbReference type="PANTHER" id="PTHR33540:SF2">
    <property type="entry name" value="TRNA THREONYLCARBAMOYLADENOSINE BIOSYNTHESIS PROTEIN TSAE"/>
    <property type="match status" value="1"/>
</dbReference>
<gene>
    <name evidence="11" type="ORF">MNBD_GAMMA17-904</name>
</gene>
<dbReference type="SUPFAM" id="SSF52540">
    <property type="entry name" value="P-loop containing nucleoside triphosphate hydrolases"/>
    <property type="match status" value="1"/>
</dbReference>